<keyword evidence="1" id="KW-0677">Repeat</keyword>
<evidence type="ECO:0008006" key="6">
    <source>
        <dbReference type="Google" id="ProtNLM"/>
    </source>
</evidence>
<proteinExistence type="predicted"/>
<dbReference type="SMART" id="SM00028">
    <property type="entry name" value="TPR"/>
    <property type="match status" value="3"/>
</dbReference>
<dbReference type="PANTHER" id="PTHR44858:SF1">
    <property type="entry name" value="UDP-N-ACETYLGLUCOSAMINE--PEPTIDE N-ACETYLGLUCOSAMINYLTRANSFERASE SPINDLY-RELATED"/>
    <property type="match status" value="1"/>
</dbReference>
<comment type="caution">
    <text evidence="4">The sequence shown here is derived from an EMBL/GenBank/DDBJ whole genome shotgun (WGS) entry which is preliminary data.</text>
</comment>
<gene>
    <name evidence="4" type="ORF">AB1Y20_017713</name>
</gene>
<keyword evidence="5" id="KW-1185">Reference proteome</keyword>
<name>A0AB34JMJ2_PRYPA</name>
<evidence type="ECO:0000256" key="2">
    <source>
        <dbReference type="ARBA" id="ARBA00022803"/>
    </source>
</evidence>
<feature type="repeat" description="TPR" evidence="3">
    <location>
        <begin position="157"/>
        <end position="190"/>
    </location>
</feature>
<dbReference type="Proteomes" id="UP001515480">
    <property type="component" value="Unassembled WGS sequence"/>
</dbReference>
<dbReference type="InterPro" id="IPR011990">
    <property type="entry name" value="TPR-like_helical_dom_sf"/>
</dbReference>
<evidence type="ECO:0000313" key="4">
    <source>
        <dbReference type="EMBL" id="KAL1522740.1"/>
    </source>
</evidence>
<sequence length="368" mass="39836">MVLQVQVQQAQRRAGDACTRLASQMRTLVLASVIATNTLLSPFPAGIPLSALADDAPLATSPGGAASKGVSSLASGATPMVKAYGLEAYGKNEEALKKMSDANSRLDDKAVKRVLDSGLELAQRAADPETQQVDPALLRKAEERFTLIIEELAPSYVGGYTNRANVRVALRDYEAAVRDYTDALRLAPLGRDAWLIKVNRGATLLALGRPNEALEDLEQAVTMSKNDYLALLGRGSALHRMGKYDEAARDYGAVIDKAPTDIQPFWLRYGLELWQVGRQTEGLGIIRRVANKFDLEPECALAASSILYADGLPSDQEEALRRWKLLPAPVRSKALAVDTAAREWPPAAVEAAVAFRKVIANNDRQLSS</sequence>
<dbReference type="Gene3D" id="1.25.40.10">
    <property type="entry name" value="Tetratricopeptide repeat domain"/>
    <property type="match status" value="2"/>
</dbReference>
<feature type="repeat" description="TPR" evidence="3">
    <location>
        <begin position="228"/>
        <end position="261"/>
    </location>
</feature>
<evidence type="ECO:0000256" key="1">
    <source>
        <dbReference type="ARBA" id="ARBA00022737"/>
    </source>
</evidence>
<protein>
    <recommendedName>
        <fullName evidence="6">Tetratricopeptide repeat protein</fullName>
    </recommendedName>
</protein>
<dbReference type="EMBL" id="JBGBPQ010000006">
    <property type="protein sequence ID" value="KAL1522740.1"/>
    <property type="molecule type" value="Genomic_DNA"/>
</dbReference>
<accession>A0AB34JMJ2</accession>
<reference evidence="4 5" key="1">
    <citation type="journal article" date="2024" name="Science">
        <title>Giant polyketide synthase enzymes in the biosynthesis of giant marine polyether toxins.</title>
        <authorList>
            <person name="Fallon T.R."/>
            <person name="Shende V.V."/>
            <person name="Wierzbicki I.H."/>
            <person name="Pendleton A.L."/>
            <person name="Watervoot N.F."/>
            <person name="Auber R.P."/>
            <person name="Gonzalez D.J."/>
            <person name="Wisecaver J.H."/>
            <person name="Moore B.S."/>
        </authorList>
    </citation>
    <scope>NUCLEOTIDE SEQUENCE [LARGE SCALE GENOMIC DNA]</scope>
    <source>
        <strain evidence="4 5">12B1</strain>
    </source>
</reference>
<dbReference type="SUPFAM" id="SSF48452">
    <property type="entry name" value="TPR-like"/>
    <property type="match status" value="1"/>
</dbReference>
<dbReference type="Pfam" id="PF13432">
    <property type="entry name" value="TPR_16"/>
    <property type="match status" value="2"/>
</dbReference>
<dbReference type="PANTHER" id="PTHR44858">
    <property type="entry name" value="TETRATRICOPEPTIDE REPEAT PROTEIN 6"/>
    <property type="match status" value="1"/>
</dbReference>
<evidence type="ECO:0000313" key="5">
    <source>
        <dbReference type="Proteomes" id="UP001515480"/>
    </source>
</evidence>
<dbReference type="AlphaFoldDB" id="A0AB34JMJ2"/>
<dbReference type="InterPro" id="IPR050498">
    <property type="entry name" value="Ycf3"/>
</dbReference>
<dbReference type="InterPro" id="IPR019734">
    <property type="entry name" value="TPR_rpt"/>
</dbReference>
<evidence type="ECO:0000256" key="3">
    <source>
        <dbReference type="PROSITE-ProRule" id="PRU00339"/>
    </source>
</evidence>
<keyword evidence="2 3" id="KW-0802">TPR repeat</keyword>
<dbReference type="PROSITE" id="PS50005">
    <property type="entry name" value="TPR"/>
    <property type="match status" value="2"/>
</dbReference>
<organism evidence="4 5">
    <name type="scientific">Prymnesium parvum</name>
    <name type="common">Toxic golden alga</name>
    <dbReference type="NCBI Taxonomy" id="97485"/>
    <lineage>
        <taxon>Eukaryota</taxon>
        <taxon>Haptista</taxon>
        <taxon>Haptophyta</taxon>
        <taxon>Prymnesiophyceae</taxon>
        <taxon>Prymnesiales</taxon>
        <taxon>Prymnesiaceae</taxon>
        <taxon>Prymnesium</taxon>
    </lineage>
</organism>